<dbReference type="RefSeq" id="WP_249279977.1">
    <property type="nucleotide sequence ID" value="NZ_JACRSS010000001.1"/>
</dbReference>
<dbReference type="Proteomes" id="UP000617951">
    <property type="component" value="Unassembled WGS sequence"/>
</dbReference>
<keyword evidence="4" id="KW-1185">Reference proteome</keyword>
<gene>
    <name evidence="3" type="ORF">H8693_04615</name>
</gene>
<dbReference type="EMBL" id="JACRSS010000001">
    <property type="protein sequence ID" value="MBC8538211.1"/>
    <property type="molecule type" value="Genomic_DNA"/>
</dbReference>
<protein>
    <submittedName>
        <fullName evidence="3">Aldo/keto reductase</fullName>
    </submittedName>
</protein>
<dbReference type="FunFam" id="3.20.20.100:FF:000004">
    <property type="entry name" value="Oxidoreductase, aldo/keto reductase"/>
    <property type="match status" value="1"/>
</dbReference>
<dbReference type="InterPro" id="IPR036812">
    <property type="entry name" value="NAD(P)_OxRdtase_dom_sf"/>
</dbReference>
<evidence type="ECO:0000259" key="2">
    <source>
        <dbReference type="Pfam" id="PF00248"/>
    </source>
</evidence>
<dbReference type="PANTHER" id="PTHR43364">
    <property type="entry name" value="NADH-SPECIFIC METHYLGLYOXAL REDUCTASE-RELATED"/>
    <property type="match status" value="1"/>
</dbReference>
<evidence type="ECO:0000256" key="1">
    <source>
        <dbReference type="ARBA" id="ARBA00023002"/>
    </source>
</evidence>
<sequence>MEQRILPGTGITVSRACVGTMMFGARMDEKDSIDTVQYAYDAGINFFDTANVYAQGRSEEIVGKAIKPIRDKVILATKVGYEIFPNSHPNESGLSRRHIMKAVEDSLRRLDTDYIDIYYMHRPIFDTPIEETLDTFSTLVRSGKVRYIGVSNMAAWQVCESIWCSRKLGGIAPVVSQNLYNMLTRNLEPELKPFLEEYKVGLVIYNPIGGGLLSGKHTFDKAQKNTRFDGNKQYTDRYWYKENFDAIEKFKKIAEENGMSLVELALRWCASQNHVDSVLLGMSSCEQFKGNLAMFEKGALAPEILDACNDVWISLAGNPLMGRYNRAKED</sequence>
<reference evidence="3" key="1">
    <citation type="submission" date="2020-08" db="EMBL/GenBank/DDBJ databases">
        <title>Genome public.</title>
        <authorList>
            <person name="Liu C."/>
            <person name="Sun Q."/>
        </authorList>
    </citation>
    <scope>NUCLEOTIDE SEQUENCE</scope>
    <source>
        <strain evidence="3">NSJ-63</strain>
    </source>
</reference>
<evidence type="ECO:0000313" key="4">
    <source>
        <dbReference type="Proteomes" id="UP000617951"/>
    </source>
</evidence>
<dbReference type="Pfam" id="PF00248">
    <property type="entry name" value="Aldo_ket_red"/>
    <property type="match status" value="1"/>
</dbReference>
<dbReference type="SUPFAM" id="SSF51430">
    <property type="entry name" value="NAD(P)-linked oxidoreductase"/>
    <property type="match status" value="1"/>
</dbReference>
<dbReference type="AlphaFoldDB" id="A0A926DHZ9"/>
<dbReference type="InterPro" id="IPR050523">
    <property type="entry name" value="AKR_Detox_Biosynth"/>
</dbReference>
<proteinExistence type="predicted"/>
<dbReference type="GO" id="GO:0016491">
    <property type="term" value="F:oxidoreductase activity"/>
    <property type="evidence" value="ECO:0007669"/>
    <property type="project" value="UniProtKB-KW"/>
</dbReference>
<dbReference type="PRINTS" id="PR00069">
    <property type="entry name" value="ALDKETRDTASE"/>
</dbReference>
<feature type="domain" description="NADP-dependent oxidoreductase" evidence="2">
    <location>
        <begin position="17"/>
        <end position="311"/>
    </location>
</feature>
<organism evidence="3 4">
    <name type="scientific">Guopingia tenuis</name>
    <dbReference type="NCBI Taxonomy" id="2763656"/>
    <lineage>
        <taxon>Bacteria</taxon>
        <taxon>Bacillati</taxon>
        <taxon>Bacillota</taxon>
        <taxon>Clostridia</taxon>
        <taxon>Christensenellales</taxon>
        <taxon>Christensenellaceae</taxon>
        <taxon>Guopingia</taxon>
    </lineage>
</organism>
<dbReference type="GO" id="GO:0005829">
    <property type="term" value="C:cytosol"/>
    <property type="evidence" value="ECO:0007669"/>
    <property type="project" value="UniProtKB-ARBA"/>
</dbReference>
<dbReference type="Gene3D" id="3.20.20.100">
    <property type="entry name" value="NADP-dependent oxidoreductase domain"/>
    <property type="match status" value="1"/>
</dbReference>
<accession>A0A926DHZ9</accession>
<dbReference type="InterPro" id="IPR023210">
    <property type="entry name" value="NADP_OxRdtase_dom"/>
</dbReference>
<evidence type="ECO:0000313" key="3">
    <source>
        <dbReference type="EMBL" id="MBC8538211.1"/>
    </source>
</evidence>
<comment type="caution">
    <text evidence="3">The sequence shown here is derived from an EMBL/GenBank/DDBJ whole genome shotgun (WGS) entry which is preliminary data.</text>
</comment>
<dbReference type="PANTHER" id="PTHR43364:SF4">
    <property type="entry name" value="NAD(P)-LINKED OXIDOREDUCTASE SUPERFAMILY PROTEIN"/>
    <property type="match status" value="1"/>
</dbReference>
<keyword evidence="1" id="KW-0560">Oxidoreductase</keyword>
<name>A0A926DHZ9_9FIRM</name>
<dbReference type="InterPro" id="IPR020471">
    <property type="entry name" value="AKR"/>
</dbReference>